<dbReference type="GO" id="GO:0006508">
    <property type="term" value="P:proteolysis"/>
    <property type="evidence" value="ECO:0007669"/>
    <property type="project" value="UniProtKB-KW"/>
</dbReference>
<keyword evidence="4" id="KW-0788">Thiol protease</keyword>
<comment type="caution">
    <text evidence="7">The sequence shown here is derived from an EMBL/GenBank/DDBJ whole genome shotgun (WGS) entry which is preliminary data.</text>
</comment>
<comment type="similarity">
    <text evidence="1">Belongs to the peptidase C40 family.</text>
</comment>
<keyword evidence="2" id="KW-0645">Protease</keyword>
<dbReference type="Proteomes" id="UP001251528">
    <property type="component" value="Unassembled WGS sequence"/>
</dbReference>
<keyword evidence="3" id="KW-0378">Hydrolase</keyword>
<evidence type="ECO:0000256" key="5">
    <source>
        <dbReference type="SAM" id="SignalP"/>
    </source>
</evidence>
<dbReference type="Pfam" id="PF00877">
    <property type="entry name" value="NLPC_P60"/>
    <property type="match status" value="1"/>
</dbReference>
<evidence type="ECO:0000256" key="2">
    <source>
        <dbReference type="ARBA" id="ARBA00022670"/>
    </source>
</evidence>
<evidence type="ECO:0000256" key="4">
    <source>
        <dbReference type="ARBA" id="ARBA00022807"/>
    </source>
</evidence>
<evidence type="ECO:0000313" key="7">
    <source>
        <dbReference type="EMBL" id="KAK2593228.1"/>
    </source>
</evidence>
<dbReference type="InterPro" id="IPR000064">
    <property type="entry name" value="NLP_P60_dom"/>
</dbReference>
<proteinExistence type="inferred from homology"/>
<reference evidence="7" key="1">
    <citation type="submission" date="2023-06" db="EMBL/GenBank/DDBJ databases">
        <title>Conoideocrella luteorostrata (Hypocreales: Clavicipitaceae), a potential biocontrol fungus for elongate hemlock scale in United States Christmas tree production areas.</title>
        <authorList>
            <person name="Barrett H."/>
            <person name="Lovett B."/>
            <person name="Macias A.M."/>
            <person name="Stajich J.E."/>
            <person name="Kasson M.T."/>
        </authorList>
    </citation>
    <scope>NUCLEOTIDE SEQUENCE</scope>
    <source>
        <strain evidence="7">ARSEF 14590</strain>
    </source>
</reference>
<dbReference type="Gene3D" id="3.90.1720.10">
    <property type="entry name" value="endopeptidase domain like (from Nostoc punctiforme)"/>
    <property type="match status" value="1"/>
</dbReference>
<dbReference type="GO" id="GO:0008234">
    <property type="term" value="F:cysteine-type peptidase activity"/>
    <property type="evidence" value="ECO:0007669"/>
    <property type="project" value="UniProtKB-KW"/>
</dbReference>
<dbReference type="PANTHER" id="PTHR47359:SF3">
    <property type="entry name" value="NLP_P60 DOMAIN-CONTAINING PROTEIN-RELATED"/>
    <property type="match status" value="1"/>
</dbReference>
<dbReference type="SUPFAM" id="SSF54001">
    <property type="entry name" value="Cysteine proteinases"/>
    <property type="match status" value="1"/>
</dbReference>
<organism evidence="7 8">
    <name type="scientific">Conoideocrella luteorostrata</name>
    <dbReference type="NCBI Taxonomy" id="1105319"/>
    <lineage>
        <taxon>Eukaryota</taxon>
        <taxon>Fungi</taxon>
        <taxon>Dikarya</taxon>
        <taxon>Ascomycota</taxon>
        <taxon>Pezizomycotina</taxon>
        <taxon>Sordariomycetes</taxon>
        <taxon>Hypocreomycetidae</taxon>
        <taxon>Hypocreales</taxon>
        <taxon>Clavicipitaceae</taxon>
        <taxon>Conoideocrella</taxon>
    </lineage>
</organism>
<gene>
    <name evidence="7" type="ORF">QQS21_009068</name>
</gene>
<dbReference type="InterPro" id="IPR051794">
    <property type="entry name" value="PG_Endopeptidase_C40"/>
</dbReference>
<dbReference type="PROSITE" id="PS51935">
    <property type="entry name" value="NLPC_P60"/>
    <property type="match status" value="1"/>
</dbReference>
<evidence type="ECO:0000313" key="8">
    <source>
        <dbReference type="Proteomes" id="UP001251528"/>
    </source>
</evidence>
<dbReference type="InterPro" id="IPR038765">
    <property type="entry name" value="Papain-like_cys_pep_sf"/>
</dbReference>
<keyword evidence="8" id="KW-1185">Reference proteome</keyword>
<protein>
    <recommendedName>
        <fullName evidence="6">NlpC/P60 domain-containing protein</fullName>
    </recommendedName>
</protein>
<evidence type="ECO:0000259" key="6">
    <source>
        <dbReference type="PROSITE" id="PS51935"/>
    </source>
</evidence>
<evidence type="ECO:0000256" key="3">
    <source>
        <dbReference type="ARBA" id="ARBA00022801"/>
    </source>
</evidence>
<keyword evidence="5" id="KW-0732">Signal</keyword>
<dbReference type="EMBL" id="JASWJB010000222">
    <property type="protein sequence ID" value="KAK2593228.1"/>
    <property type="molecule type" value="Genomic_DNA"/>
</dbReference>
<feature type="chain" id="PRO_5042510847" description="NlpC/P60 domain-containing protein" evidence="5">
    <location>
        <begin position="18"/>
        <end position="165"/>
    </location>
</feature>
<feature type="domain" description="NlpC/P60" evidence="6">
    <location>
        <begin position="31"/>
        <end position="165"/>
    </location>
</feature>
<sequence length="165" mass="17718">MKFTSVFTVLLAAGAYAMPTAEVDEELGLEKRTGPGIVAAAEKMKGKPYVWGGGGCKGPTKGGFDCSGLTQYAVCQAQKKTIPRTAQTQYHSGMGKHIPRAQAKAGDMLFWGKNGDCKNNVVHVGIFVRPGWMVNAAHTGTPVREQKIWTSSGGEKICPDAVRFW</sequence>
<evidence type="ECO:0000256" key="1">
    <source>
        <dbReference type="ARBA" id="ARBA00007074"/>
    </source>
</evidence>
<accession>A0AAJ0CHL9</accession>
<dbReference type="AlphaFoldDB" id="A0AAJ0CHL9"/>
<name>A0AAJ0CHL9_9HYPO</name>
<feature type="signal peptide" evidence="5">
    <location>
        <begin position="1"/>
        <end position="17"/>
    </location>
</feature>
<dbReference type="PANTHER" id="PTHR47359">
    <property type="entry name" value="PEPTIDOGLYCAN DL-ENDOPEPTIDASE CWLO"/>
    <property type="match status" value="1"/>
</dbReference>